<organism evidence="26 27">
    <name type="scientific">Frankia canadensis</name>
    <dbReference type="NCBI Taxonomy" id="1836972"/>
    <lineage>
        <taxon>Bacteria</taxon>
        <taxon>Bacillati</taxon>
        <taxon>Actinomycetota</taxon>
        <taxon>Actinomycetes</taxon>
        <taxon>Frankiales</taxon>
        <taxon>Frankiaceae</taxon>
        <taxon>Frankia</taxon>
    </lineage>
</organism>
<dbReference type="EMBL" id="FZMO01000257">
    <property type="protein sequence ID" value="SNQ49417.1"/>
    <property type="molecule type" value="Genomic_DNA"/>
</dbReference>
<feature type="domain" description="Thioesterase" evidence="25">
    <location>
        <begin position="120"/>
        <end position="191"/>
    </location>
</feature>
<keyword evidence="7" id="KW-0378">Hydrolase</keyword>
<evidence type="ECO:0000256" key="17">
    <source>
        <dbReference type="ARBA" id="ARBA00040123"/>
    </source>
</evidence>
<dbReference type="InterPro" id="IPR029069">
    <property type="entry name" value="HotDog_dom_sf"/>
</dbReference>
<evidence type="ECO:0000256" key="19">
    <source>
        <dbReference type="ARBA" id="ARBA00047588"/>
    </source>
</evidence>
<gene>
    <name evidence="26" type="ORF">FRACA_330020</name>
</gene>
<keyword evidence="12" id="KW-0966">Cell projection</keyword>
<keyword evidence="11" id="KW-0472">Membrane</keyword>
<dbReference type="GO" id="GO:0016787">
    <property type="term" value="F:hydrolase activity"/>
    <property type="evidence" value="ECO:0007669"/>
    <property type="project" value="UniProtKB-KW"/>
</dbReference>
<evidence type="ECO:0000313" key="26">
    <source>
        <dbReference type="EMBL" id="SNQ49417.1"/>
    </source>
</evidence>
<evidence type="ECO:0000313" key="27">
    <source>
        <dbReference type="Proteomes" id="UP000234331"/>
    </source>
</evidence>
<evidence type="ECO:0000256" key="21">
    <source>
        <dbReference type="ARBA" id="ARBA00047969"/>
    </source>
</evidence>
<evidence type="ECO:0000256" key="2">
    <source>
        <dbReference type="ARBA" id="ARBA00004496"/>
    </source>
</evidence>
<evidence type="ECO:0000256" key="8">
    <source>
        <dbReference type="ARBA" id="ARBA00022832"/>
    </source>
</evidence>
<evidence type="ECO:0000256" key="3">
    <source>
        <dbReference type="ARBA" id="ARBA00004632"/>
    </source>
</evidence>
<accession>A0A2I2KUR9</accession>
<proteinExistence type="inferred from homology"/>
<evidence type="ECO:0000256" key="18">
    <source>
        <dbReference type="ARBA" id="ARBA00043210"/>
    </source>
</evidence>
<protein>
    <recommendedName>
        <fullName evidence="17">Acyl-coenzyme A thioesterase THEM4</fullName>
        <ecNumber evidence="16">3.1.2.2</ecNumber>
    </recommendedName>
    <alternativeName>
        <fullName evidence="18">Thioesterase superfamily member 4</fullName>
    </alternativeName>
</protein>
<evidence type="ECO:0000256" key="14">
    <source>
        <dbReference type="ARBA" id="ARBA00037002"/>
    </source>
</evidence>
<evidence type="ECO:0000256" key="1">
    <source>
        <dbReference type="ARBA" id="ARBA00004170"/>
    </source>
</evidence>
<dbReference type="InterPro" id="IPR052365">
    <property type="entry name" value="THEM4/THEM5_acyl-CoA_thioest"/>
</dbReference>
<evidence type="ECO:0000256" key="22">
    <source>
        <dbReference type="ARBA" id="ARBA00048074"/>
    </source>
</evidence>
<evidence type="ECO:0000256" key="20">
    <source>
        <dbReference type="ARBA" id="ARBA00047734"/>
    </source>
</evidence>
<comment type="similarity">
    <text evidence="15">Belongs to the THEM4/THEM5 thioesterase family.</text>
</comment>
<evidence type="ECO:0000256" key="4">
    <source>
        <dbReference type="ARBA" id="ARBA00022475"/>
    </source>
</evidence>
<keyword evidence="6" id="KW-0053">Apoptosis</keyword>
<comment type="catalytic activity">
    <reaction evidence="21">
        <text>decanoyl-CoA + H2O = decanoate + CoA + H(+)</text>
        <dbReference type="Rhea" id="RHEA:40059"/>
        <dbReference type="ChEBI" id="CHEBI:15377"/>
        <dbReference type="ChEBI" id="CHEBI:15378"/>
        <dbReference type="ChEBI" id="CHEBI:27689"/>
        <dbReference type="ChEBI" id="CHEBI:57287"/>
        <dbReference type="ChEBI" id="CHEBI:61430"/>
    </reaction>
    <physiologicalReaction direction="left-to-right" evidence="21">
        <dbReference type="Rhea" id="RHEA:40060"/>
    </physiologicalReaction>
</comment>
<evidence type="ECO:0000256" key="13">
    <source>
        <dbReference type="ARBA" id="ARBA00035852"/>
    </source>
</evidence>
<comment type="catalytic activity">
    <reaction evidence="23">
        <text>tetradecanoyl-CoA + H2O = tetradecanoate + CoA + H(+)</text>
        <dbReference type="Rhea" id="RHEA:40119"/>
        <dbReference type="ChEBI" id="CHEBI:15377"/>
        <dbReference type="ChEBI" id="CHEBI:15378"/>
        <dbReference type="ChEBI" id="CHEBI:30807"/>
        <dbReference type="ChEBI" id="CHEBI:57287"/>
        <dbReference type="ChEBI" id="CHEBI:57385"/>
    </reaction>
    <physiologicalReaction direction="left-to-right" evidence="23">
        <dbReference type="Rhea" id="RHEA:40120"/>
    </physiologicalReaction>
</comment>
<keyword evidence="27" id="KW-1185">Reference proteome</keyword>
<dbReference type="InterPro" id="IPR006683">
    <property type="entry name" value="Thioestr_dom"/>
</dbReference>
<comment type="catalytic activity">
    <reaction evidence="19">
        <text>octanoyl-CoA + H2O = octanoate + CoA + H(+)</text>
        <dbReference type="Rhea" id="RHEA:30143"/>
        <dbReference type="ChEBI" id="CHEBI:15377"/>
        <dbReference type="ChEBI" id="CHEBI:15378"/>
        <dbReference type="ChEBI" id="CHEBI:25646"/>
        <dbReference type="ChEBI" id="CHEBI:57287"/>
        <dbReference type="ChEBI" id="CHEBI:57386"/>
    </reaction>
    <physiologicalReaction direction="left-to-right" evidence="19">
        <dbReference type="Rhea" id="RHEA:30144"/>
    </physiologicalReaction>
</comment>
<dbReference type="GO" id="GO:0006631">
    <property type="term" value="P:fatty acid metabolic process"/>
    <property type="evidence" value="ECO:0007669"/>
    <property type="project" value="UniProtKB-KW"/>
</dbReference>
<dbReference type="Proteomes" id="UP000234331">
    <property type="component" value="Unassembled WGS sequence"/>
</dbReference>
<name>A0A2I2KUR9_9ACTN</name>
<dbReference type="GO" id="GO:0016020">
    <property type="term" value="C:membrane"/>
    <property type="evidence" value="ECO:0007669"/>
    <property type="project" value="UniProtKB-SubCell"/>
</dbReference>
<keyword evidence="4" id="KW-1003">Cell membrane</keyword>
<evidence type="ECO:0000256" key="10">
    <source>
        <dbReference type="ARBA" id="ARBA00023098"/>
    </source>
</evidence>
<dbReference type="GO" id="GO:0005737">
    <property type="term" value="C:cytoplasm"/>
    <property type="evidence" value="ECO:0007669"/>
    <property type="project" value="UniProtKB-SubCell"/>
</dbReference>
<comment type="catalytic activity">
    <reaction evidence="20">
        <text>hexadecanoyl-CoA + H2O = hexadecanoate + CoA + H(+)</text>
        <dbReference type="Rhea" id="RHEA:16645"/>
        <dbReference type="ChEBI" id="CHEBI:7896"/>
        <dbReference type="ChEBI" id="CHEBI:15377"/>
        <dbReference type="ChEBI" id="CHEBI:15378"/>
        <dbReference type="ChEBI" id="CHEBI:57287"/>
        <dbReference type="ChEBI" id="CHEBI:57379"/>
        <dbReference type="EC" id="3.1.2.2"/>
    </reaction>
    <physiologicalReaction direction="left-to-right" evidence="20">
        <dbReference type="Rhea" id="RHEA:16646"/>
    </physiologicalReaction>
</comment>
<keyword evidence="8" id="KW-0276">Fatty acid metabolism</keyword>
<reference evidence="26 27" key="1">
    <citation type="submission" date="2017-06" db="EMBL/GenBank/DDBJ databases">
        <authorList>
            <person name="Kim H.J."/>
            <person name="Triplett B.A."/>
        </authorList>
    </citation>
    <scope>NUCLEOTIDE SEQUENCE [LARGE SCALE GENOMIC DNA]</scope>
    <source>
        <strain evidence="26">FRACA_ARgP5</strain>
    </source>
</reference>
<evidence type="ECO:0000256" key="24">
    <source>
        <dbReference type="SAM" id="MobiDB-lite"/>
    </source>
</evidence>
<evidence type="ECO:0000256" key="9">
    <source>
        <dbReference type="ARBA" id="ARBA00022946"/>
    </source>
</evidence>
<keyword evidence="10" id="KW-0443">Lipid metabolism</keyword>
<comment type="subcellular location">
    <subcellularLocation>
        <location evidence="3">Cell projection</location>
        <location evidence="3">Ruffle membrane</location>
    </subcellularLocation>
    <subcellularLocation>
        <location evidence="2">Cytoplasm</location>
    </subcellularLocation>
    <subcellularLocation>
        <location evidence="1">Membrane</location>
        <topology evidence="1">Peripheral membrane protein</topology>
    </subcellularLocation>
</comment>
<dbReference type="AlphaFoldDB" id="A0A2I2KUR9"/>
<dbReference type="EC" id="3.1.2.2" evidence="16"/>
<dbReference type="PANTHER" id="PTHR12418">
    <property type="entry name" value="ACYL-COENZYME A THIOESTERASE THEM4"/>
    <property type="match status" value="1"/>
</dbReference>
<dbReference type="PANTHER" id="PTHR12418:SF19">
    <property type="entry name" value="ACYL-COENZYME A THIOESTERASE THEM4"/>
    <property type="match status" value="1"/>
</dbReference>
<dbReference type="Pfam" id="PF03061">
    <property type="entry name" value="4HBT"/>
    <property type="match status" value="1"/>
</dbReference>
<dbReference type="CDD" id="cd03443">
    <property type="entry name" value="PaaI_thioesterase"/>
    <property type="match status" value="1"/>
</dbReference>
<comment type="catalytic activity">
    <reaction evidence="13">
        <text>(5Z,8Z,11Z,14Z)-eicosatetraenoyl-CoA + H2O = (5Z,8Z,11Z,14Z)-eicosatetraenoate + CoA + H(+)</text>
        <dbReference type="Rhea" id="RHEA:40151"/>
        <dbReference type="ChEBI" id="CHEBI:15377"/>
        <dbReference type="ChEBI" id="CHEBI:15378"/>
        <dbReference type="ChEBI" id="CHEBI:32395"/>
        <dbReference type="ChEBI" id="CHEBI:57287"/>
        <dbReference type="ChEBI" id="CHEBI:57368"/>
    </reaction>
    <physiologicalReaction direction="left-to-right" evidence="13">
        <dbReference type="Rhea" id="RHEA:40152"/>
    </physiologicalReaction>
</comment>
<evidence type="ECO:0000256" key="5">
    <source>
        <dbReference type="ARBA" id="ARBA00022490"/>
    </source>
</evidence>
<evidence type="ECO:0000256" key="7">
    <source>
        <dbReference type="ARBA" id="ARBA00022801"/>
    </source>
</evidence>
<comment type="catalytic activity">
    <reaction evidence="22">
        <text>dodecanoyl-CoA + H2O = dodecanoate + CoA + H(+)</text>
        <dbReference type="Rhea" id="RHEA:30135"/>
        <dbReference type="ChEBI" id="CHEBI:15377"/>
        <dbReference type="ChEBI" id="CHEBI:15378"/>
        <dbReference type="ChEBI" id="CHEBI:18262"/>
        <dbReference type="ChEBI" id="CHEBI:57287"/>
        <dbReference type="ChEBI" id="CHEBI:57375"/>
    </reaction>
    <physiologicalReaction direction="left-to-right" evidence="22">
        <dbReference type="Rhea" id="RHEA:30136"/>
    </physiologicalReaction>
</comment>
<keyword evidence="9" id="KW-0809">Transit peptide</keyword>
<dbReference type="SUPFAM" id="SSF54637">
    <property type="entry name" value="Thioesterase/thiol ester dehydrase-isomerase"/>
    <property type="match status" value="1"/>
</dbReference>
<keyword evidence="5" id="KW-0963">Cytoplasm</keyword>
<evidence type="ECO:0000256" key="11">
    <source>
        <dbReference type="ARBA" id="ARBA00023136"/>
    </source>
</evidence>
<evidence type="ECO:0000256" key="16">
    <source>
        <dbReference type="ARBA" id="ARBA00038848"/>
    </source>
</evidence>
<evidence type="ECO:0000256" key="15">
    <source>
        <dbReference type="ARBA" id="ARBA00038456"/>
    </source>
</evidence>
<evidence type="ECO:0000256" key="6">
    <source>
        <dbReference type="ARBA" id="ARBA00022703"/>
    </source>
</evidence>
<evidence type="ECO:0000256" key="12">
    <source>
        <dbReference type="ARBA" id="ARBA00023273"/>
    </source>
</evidence>
<sequence>MDGTVSARSGGRRPNWWKPRERPVPPAGYPEMIEAMRLLQDRITAAVPDAAMVAEVTRGLTAIADRLEPTARDEWSQLAGSLREVPGRGSALLPVVEILSENETTLRGRVRFSRFHLGGNGAAHGGTIPLMFDDILGRLANSGGRPVARTAYLHVNYRSITPIDRDLRVEIRFDREEGRKRLLRGELRDGDVLCADCEGLFVELRPGQP</sequence>
<dbReference type="Gene3D" id="3.10.129.10">
    <property type="entry name" value="Hotdog Thioesterase"/>
    <property type="match status" value="1"/>
</dbReference>
<evidence type="ECO:0000259" key="25">
    <source>
        <dbReference type="Pfam" id="PF03061"/>
    </source>
</evidence>
<evidence type="ECO:0000256" key="23">
    <source>
        <dbReference type="ARBA" id="ARBA00048180"/>
    </source>
</evidence>
<comment type="catalytic activity">
    <reaction evidence="14">
        <text>(9Z)-octadecenoyl-CoA + H2O = (9Z)-octadecenoate + CoA + H(+)</text>
        <dbReference type="Rhea" id="RHEA:40139"/>
        <dbReference type="ChEBI" id="CHEBI:15377"/>
        <dbReference type="ChEBI" id="CHEBI:15378"/>
        <dbReference type="ChEBI" id="CHEBI:30823"/>
        <dbReference type="ChEBI" id="CHEBI:57287"/>
        <dbReference type="ChEBI" id="CHEBI:57387"/>
    </reaction>
    <physiologicalReaction direction="left-to-right" evidence="14">
        <dbReference type="Rhea" id="RHEA:40140"/>
    </physiologicalReaction>
</comment>
<feature type="region of interest" description="Disordered" evidence="24">
    <location>
        <begin position="1"/>
        <end position="24"/>
    </location>
</feature>